<dbReference type="EMBL" id="CAJVCH010263041">
    <property type="protein sequence ID" value="CAG7734116.1"/>
    <property type="molecule type" value="Genomic_DNA"/>
</dbReference>
<reference evidence="2" key="1">
    <citation type="submission" date="2021-06" db="EMBL/GenBank/DDBJ databases">
        <authorList>
            <person name="Hodson N. C."/>
            <person name="Mongue J. A."/>
            <person name="Jaron S. K."/>
        </authorList>
    </citation>
    <scope>NUCLEOTIDE SEQUENCE</scope>
</reference>
<comment type="caution">
    <text evidence="2">The sequence shown here is derived from an EMBL/GenBank/DDBJ whole genome shotgun (WGS) entry which is preliminary data.</text>
</comment>
<evidence type="ECO:0000256" key="1">
    <source>
        <dbReference type="SAM" id="Phobius"/>
    </source>
</evidence>
<proteinExistence type="predicted"/>
<dbReference type="Proteomes" id="UP000708208">
    <property type="component" value="Unassembled WGS sequence"/>
</dbReference>
<accession>A0A8J2KFB8</accession>
<organism evidence="2 3">
    <name type="scientific">Allacma fusca</name>
    <dbReference type="NCBI Taxonomy" id="39272"/>
    <lineage>
        <taxon>Eukaryota</taxon>
        <taxon>Metazoa</taxon>
        <taxon>Ecdysozoa</taxon>
        <taxon>Arthropoda</taxon>
        <taxon>Hexapoda</taxon>
        <taxon>Collembola</taxon>
        <taxon>Symphypleona</taxon>
        <taxon>Sminthuridae</taxon>
        <taxon>Allacma</taxon>
    </lineage>
</organism>
<keyword evidence="1" id="KW-0472">Membrane</keyword>
<evidence type="ECO:0000313" key="2">
    <source>
        <dbReference type="EMBL" id="CAG7734116.1"/>
    </source>
</evidence>
<evidence type="ECO:0000313" key="3">
    <source>
        <dbReference type="Proteomes" id="UP000708208"/>
    </source>
</evidence>
<feature type="transmembrane region" description="Helical" evidence="1">
    <location>
        <begin position="163"/>
        <end position="184"/>
    </location>
</feature>
<protein>
    <submittedName>
        <fullName evidence="2">Uncharacterized protein</fullName>
    </submittedName>
</protein>
<dbReference type="AlphaFoldDB" id="A0A8J2KFB8"/>
<name>A0A8J2KFB8_9HEXA</name>
<gene>
    <name evidence="2" type="ORF">AFUS01_LOCUS22520</name>
</gene>
<sequence length="234" mass="26152">MTRIKEEVILVLESKIKRINTETPSLPHIQIPLKNGGRKNIDGRDSGSVAPLGNLQELNSTAIHQNVNNLHSTGRTVLVTNLPESGQGTFPMPKGEGQTFLNVITRDAKIDNMATVVKQDTTLTFKGIAADEETSDSLLDENENLWDFRTQLERMKPRVRLHITLFSVSVGIVVLTLVVIFVNFRKSDSSNEDIFPVSKSKLVGRNNTRTELELFGLQTAGAVSHFRNFHYAKW</sequence>
<keyword evidence="1" id="KW-1133">Transmembrane helix</keyword>
<keyword evidence="1" id="KW-0812">Transmembrane</keyword>
<keyword evidence="3" id="KW-1185">Reference proteome</keyword>